<organism evidence="2 3">
    <name type="scientific">Streptomyces johnsoniae</name>
    <dbReference type="NCBI Taxonomy" id="3075532"/>
    <lineage>
        <taxon>Bacteria</taxon>
        <taxon>Bacillati</taxon>
        <taxon>Actinomycetota</taxon>
        <taxon>Actinomycetes</taxon>
        <taxon>Kitasatosporales</taxon>
        <taxon>Streptomycetaceae</taxon>
        <taxon>Streptomyces</taxon>
    </lineage>
</organism>
<evidence type="ECO:0008006" key="4">
    <source>
        <dbReference type="Google" id="ProtNLM"/>
    </source>
</evidence>
<dbReference type="Gene3D" id="3.40.50.12580">
    <property type="match status" value="1"/>
</dbReference>
<dbReference type="SUPFAM" id="SSF53756">
    <property type="entry name" value="UDP-Glycosyltransferase/glycogen phosphorylase"/>
    <property type="match status" value="1"/>
</dbReference>
<sequence>MSSVIGLDGPIPHAHERWLTVRGCKRVLVVAQTLTFAQRLLDIFPLLESDMRIEVHFTVAPHAFSEGVARFLHRLGSPVLPWREATATEFDLALAAGWEGIDAVRAPLVLLSHGAGHIKLQKSWAGGTARERPPGMLSRDNLMRGDRLLTAALALAHRDELTTLARDCPEALPVATVVGDPAYDRLLDGIGHRDRYRGALGLNDGRKLVVVASTWGASASFQAFDALLPRLLSELPQDTFRTAVLPHPNIWAAHGWYQIRSWLAAYRRRGIAVIPPEVDWRAVLPAADWVIGDHGSLTSYATLTPVPILLARFPHAEVHHASPAAALAATAPVLSPGSPLEEQLDYARREYRRSAYARIAERISSEPGHFHRNIRSLMYRMLGIGEPACPPLLPPLPAPPPLDTWTHGTGDDAEVAA</sequence>
<reference evidence="3" key="1">
    <citation type="submission" date="2023-07" db="EMBL/GenBank/DDBJ databases">
        <title>30 novel species of actinomycetes from the DSMZ collection.</title>
        <authorList>
            <person name="Nouioui I."/>
        </authorList>
    </citation>
    <scope>NUCLEOTIDE SEQUENCE [LARGE SCALE GENOMIC DNA]</scope>
    <source>
        <strain evidence="3">DSM 41886</strain>
    </source>
</reference>
<evidence type="ECO:0000313" key="3">
    <source>
        <dbReference type="Proteomes" id="UP001183615"/>
    </source>
</evidence>
<comment type="caution">
    <text evidence="2">The sequence shown here is derived from an EMBL/GenBank/DDBJ whole genome shotgun (WGS) entry which is preliminary data.</text>
</comment>
<gene>
    <name evidence="2" type="ORF">RM779_25040</name>
</gene>
<accession>A0ABU2SA42</accession>
<dbReference type="InterPro" id="IPR043148">
    <property type="entry name" value="TagF_C"/>
</dbReference>
<keyword evidence="3" id="KW-1185">Reference proteome</keyword>
<evidence type="ECO:0000256" key="1">
    <source>
        <dbReference type="SAM" id="MobiDB-lite"/>
    </source>
</evidence>
<dbReference type="RefSeq" id="WP_311620010.1">
    <property type="nucleotide sequence ID" value="NZ_JAVREV010000015.1"/>
</dbReference>
<proteinExistence type="predicted"/>
<name>A0ABU2SA42_9ACTN</name>
<dbReference type="Proteomes" id="UP001183615">
    <property type="component" value="Unassembled WGS sequence"/>
</dbReference>
<evidence type="ECO:0000313" key="2">
    <source>
        <dbReference type="EMBL" id="MDT0445838.1"/>
    </source>
</evidence>
<feature type="region of interest" description="Disordered" evidence="1">
    <location>
        <begin position="395"/>
        <end position="417"/>
    </location>
</feature>
<protein>
    <recommendedName>
        <fullName evidence="4">Glycosyltransferase</fullName>
    </recommendedName>
</protein>
<dbReference type="EMBL" id="JAVREV010000015">
    <property type="protein sequence ID" value="MDT0445838.1"/>
    <property type="molecule type" value="Genomic_DNA"/>
</dbReference>